<evidence type="ECO:0000256" key="1">
    <source>
        <dbReference type="PIRNR" id="PIRNR006386"/>
    </source>
</evidence>
<feature type="active site" description="Nucleophile" evidence="2">
    <location>
        <position position="12"/>
    </location>
</feature>
<dbReference type="EC" id="5.99.1.4" evidence="1"/>
<dbReference type="PANTHER" id="PTHR42943:SF2">
    <property type="entry name" value="GLUTATHIONE S-TRANSFERASE KAPPA 1"/>
    <property type="match status" value="1"/>
</dbReference>
<dbReference type="OrthoDB" id="5244108at2"/>
<reference evidence="4 5" key="1">
    <citation type="submission" date="2016-10" db="EMBL/GenBank/DDBJ databases">
        <authorList>
            <person name="de Groot N.N."/>
        </authorList>
    </citation>
    <scope>NUCLEOTIDE SEQUENCE [LARGE SCALE GENOMIC DNA]</scope>
    <source>
        <strain evidence="4 5">DSM 23413</strain>
    </source>
</reference>
<evidence type="ECO:0000256" key="2">
    <source>
        <dbReference type="PIRSR" id="PIRSR006386-1"/>
    </source>
</evidence>
<dbReference type="Proteomes" id="UP000236742">
    <property type="component" value="Unassembled WGS sequence"/>
</dbReference>
<dbReference type="RefSeq" id="WP_104007059.1">
    <property type="nucleotide sequence ID" value="NZ_FNVD01000003.1"/>
</dbReference>
<dbReference type="Gene3D" id="3.40.30.10">
    <property type="entry name" value="Glutaredoxin"/>
    <property type="match status" value="1"/>
</dbReference>
<dbReference type="PIRSF" id="PIRSF006386">
    <property type="entry name" value="HCCAis_GSTk"/>
    <property type="match status" value="1"/>
</dbReference>
<feature type="domain" description="DSBA-like thioredoxin" evidence="3">
    <location>
        <begin position="3"/>
        <end position="188"/>
    </location>
</feature>
<keyword evidence="1 4" id="KW-0413">Isomerase</keyword>
<evidence type="ECO:0000313" key="5">
    <source>
        <dbReference type="Proteomes" id="UP000236742"/>
    </source>
</evidence>
<dbReference type="AlphaFoldDB" id="A0A1H5TZT8"/>
<comment type="similarity">
    <text evidence="1">Belongs to the GST superfamily. NadH family.</text>
</comment>
<dbReference type="InterPro" id="IPR051924">
    <property type="entry name" value="GST_Kappa/NadH"/>
</dbReference>
<keyword evidence="5" id="KW-1185">Reference proteome</keyword>
<sequence length="198" mass="23248">MPQIDFWYSIGSTYTFLTVMRLRDYAESHGVRVNWRPFDVRRIMIEQNNIPFRDKPAKRAYMWRDIERRSEKYGLHARLPAPYPIRDMALANQVAILAMREGWGEHYTMETYRLWFRDGLPAGEDPNLSEAIFRCDRDPMAVIERAKTEEIVQALETETDHARDLGIFGAPSFTVDGELFWGDDRLEDAVSWARFGHV</sequence>
<dbReference type="GO" id="GO:0018845">
    <property type="term" value="F:2-hydroxychromene-2-carboxylate isomerase activity"/>
    <property type="evidence" value="ECO:0007669"/>
    <property type="project" value="UniProtKB-UniRule"/>
</dbReference>
<dbReference type="InterPro" id="IPR014440">
    <property type="entry name" value="HCCAis_GSTk"/>
</dbReference>
<evidence type="ECO:0000259" key="3">
    <source>
        <dbReference type="Pfam" id="PF01323"/>
    </source>
</evidence>
<dbReference type="InterPro" id="IPR036249">
    <property type="entry name" value="Thioredoxin-like_sf"/>
</dbReference>
<dbReference type="SUPFAM" id="SSF52833">
    <property type="entry name" value="Thioredoxin-like"/>
    <property type="match status" value="1"/>
</dbReference>
<accession>A0A1H5TZT8</accession>
<dbReference type="EMBL" id="FNVD01000003">
    <property type="protein sequence ID" value="SEF67521.1"/>
    <property type="molecule type" value="Genomic_DNA"/>
</dbReference>
<proteinExistence type="inferred from homology"/>
<organism evidence="4 5">
    <name type="scientific">Jhaorihella thermophila</name>
    <dbReference type="NCBI Taxonomy" id="488547"/>
    <lineage>
        <taxon>Bacteria</taxon>
        <taxon>Pseudomonadati</taxon>
        <taxon>Pseudomonadota</taxon>
        <taxon>Alphaproteobacteria</taxon>
        <taxon>Rhodobacterales</taxon>
        <taxon>Paracoccaceae</taxon>
        <taxon>Jhaorihella</taxon>
    </lineage>
</organism>
<dbReference type="GO" id="GO:0004364">
    <property type="term" value="F:glutathione transferase activity"/>
    <property type="evidence" value="ECO:0007669"/>
    <property type="project" value="TreeGrafter"/>
</dbReference>
<dbReference type="GO" id="GO:0004602">
    <property type="term" value="F:glutathione peroxidase activity"/>
    <property type="evidence" value="ECO:0007669"/>
    <property type="project" value="TreeGrafter"/>
</dbReference>
<protein>
    <recommendedName>
        <fullName evidence="1">2-hydroxychromene-2-carboxylate isomerase</fullName>
        <ecNumber evidence="1">5.99.1.4</ecNumber>
    </recommendedName>
</protein>
<name>A0A1H5TZT8_9RHOB</name>
<comment type="catalytic activity">
    <reaction evidence="1">
        <text>2-hydroxychromene-2-carboxylate = (3E)-4-(2-hydroxyphenyl)-2-oxobut-3-enoate</text>
        <dbReference type="Rhea" id="RHEA:27401"/>
        <dbReference type="ChEBI" id="CHEBI:59350"/>
        <dbReference type="ChEBI" id="CHEBI:59353"/>
        <dbReference type="EC" id="5.99.1.4"/>
    </reaction>
</comment>
<dbReference type="PANTHER" id="PTHR42943">
    <property type="entry name" value="GLUTATHIONE S-TRANSFERASE KAPPA"/>
    <property type="match status" value="1"/>
</dbReference>
<dbReference type="Pfam" id="PF01323">
    <property type="entry name" value="DSBA"/>
    <property type="match status" value="1"/>
</dbReference>
<evidence type="ECO:0000313" key="4">
    <source>
        <dbReference type="EMBL" id="SEF67521.1"/>
    </source>
</evidence>
<gene>
    <name evidence="4" type="ORF">SAMN05421751_10382</name>
</gene>
<dbReference type="GO" id="GO:0006749">
    <property type="term" value="P:glutathione metabolic process"/>
    <property type="evidence" value="ECO:0007669"/>
    <property type="project" value="TreeGrafter"/>
</dbReference>
<dbReference type="InterPro" id="IPR001853">
    <property type="entry name" value="DSBA-like_thioredoxin_dom"/>
</dbReference>